<feature type="domain" description="Rhodanese" evidence="2">
    <location>
        <begin position="54"/>
        <end position="141"/>
    </location>
</feature>
<gene>
    <name evidence="3" type="ORF">Dpo_7c00960</name>
</gene>
<dbReference type="SUPFAM" id="SSF52821">
    <property type="entry name" value="Rhodanese/Cell cycle control phosphatase"/>
    <property type="match status" value="1"/>
</dbReference>
<dbReference type="PROSITE" id="PS50206">
    <property type="entry name" value="RHODANESE_3"/>
    <property type="match status" value="1"/>
</dbReference>
<dbReference type="EMBL" id="APJX01000007">
    <property type="protein sequence ID" value="EMS78622.1"/>
    <property type="molecule type" value="Genomic_DNA"/>
</dbReference>
<dbReference type="SMART" id="SM00450">
    <property type="entry name" value="RHOD"/>
    <property type="match status" value="1"/>
</dbReference>
<keyword evidence="1" id="KW-0732">Signal</keyword>
<dbReference type="Gene3D" id="3.40.250.10">
    <property type="entry name" value="Rhodanese-like domain"/>
    <property type="match status" value="1"/>
</dbReference>
<dbReference type="PANTHER" id="PTHR43031:SF1">
    <property type="entry name" value="PYRIDINE NUCLEOTIDE-DISULPHIDE OXIDOREDUCTASE"/>
    <property type="match status" value="1"/>
</dbReference>
<evidence type="ECO:0000259" key="2">
    <source>
        <dbReference type="PROSITE" id="PS50206"/>
    </source>
</evidence>
<evidence type="ECO:0000313" key="4">
    <source>
        <dbReference type="Proteomes" id="UP000014216"/>
    </source>
</evidence>
<feature type="chain" id="PRO_5004497528" evidence="1">
    <location>
        <begin position="23"/>
        <end position="154"/>
    </location>
</feature>
<evidence type="ECO:0000313" key="3">
    <source>
        <dbReference type="EMBL" id="EMS78622.1"/>
    </source>
</evidence>
<dbReference type="Proteomes" id="UP000014216">
    <property type="component" value="Unassembled WGS sequence"/>
</dbReference>
<sequence>MKKGIITIAAILMMAISLAAHAEELSLETYISGFDYKARKEMKINSESLVSGLEQGFIQLVDIRFKEETAAWRMGFGRHIPLNELPSRLDELDKDKIIVTACPHKDRAILAMAYLRTKGYQSKYLVDGLLGVAEFLRGDTAREVMEILGENQGR</sequence>
<evidence type="ECO:0000256" key="1">
    <source>
        <dbReference type="SAM" id="SignalP"/>
    </source>
</evidence>
<keyword evidence="4" id="KW-1185">Reference proteome</keyword>
<dbReference type="InterPro" id="IPR001763">
    <property type="entry name" value="Rhodanese-like_dom"/>
</dbReference>
<dbReference type="InterPro" id="IPR036873">
    <property type="entry name" value="Rhodanese-like_dom_sf"/>
</dbReference>
<organism evidence="3 4">
    <name type="scientific">Desulfotignum phosphitoxidans DSM 13687</name>
    <dbReference type="NCBI Taxonomy" id="1286635"/>
    <lineage>
        <taxon>Bacteria</taxon>
        <taxon>Pseudomonadati</taxon>
        <taxon>Thermodesulfobacteriota</taxon>
        <taxon>Desulfobacteria</taxon>
        <taxon>Desulfobacterales</taxon>
        <taxon>Desulfobacteraceae</taxon>
        <taxon>Desulfotignum</taxon>
    </lineage>
</organism>
<dbReference type="InterPro" id="IPR050229">
    <property type="entry name" value="GlpE_sulfurtransferase"/>
</dbReference>
<comment type="caution">
    <text evidence="3">The sequence shown here is derived from an EMBL/GenBank/DDBJ whole genome shotgun (WGS) entry which is preliminary data.</text>
</comment>
<accession>S0G365</accession>
<dbReference type="PATRIC" id="fig|1286635.3.peg.3266"/>
<feature type="signal peptide" evidence="1">
    <location>
        <begin position="1"/>
        <end position="22"/>
    </location>
</feature>
<reference evidence="3 4" key="1">
    <citation type="journal article" date="2013" name="Genome Announc.">
        <title>Draft Genome Sequence of Desulfotignum phosphitoxidans DSM 13687 Strain FiPS-3.</title>
        <authorList>
            <person name="Poehlein A."/>
            <person name="Daniel R."/>
            <person name="Simeonova D.D."/>
        </authorList>
    </citation>
    <scope>NUCLEOTIDE SEQUENCE [LARGE SCALE GENOMIC DNA]</scope>
    <source>
        <strain evidence="3 4">DSM 13687</strain>
    </source>
</reference>
<dbReference type="CDD" id="cd00158">
    <property type="entry name" value="RHOD"/>
    <property type="match status" value="1"/>
</dbReference>
<dbReference type="PANTHER" id="PTHR43031">
    <property type="entry name" value="FAD-DEPENDENT OXIDOREDUCTASE"/>
    <property type="match status" value="1"/>
</dbReference>
<proteinExistence type="predicted"/>
<dbReference type="AlphaFoldDB" id="S0G365"/>
<dbReference type="OrthoDB" id="9807812at2"/>
<name>S0G365_9BACT</name>
<protein>
    <submittedName>
        <fullName evidence="3">Rhodanese</fullName>
    </submittedName>
</protein>
<dbReference type="Pfam" id="PF00581">
    <property type="entry name" value="Rhodanese"/>
    <property type="match status" value="1"/>
</dbReference>
<dbReference type="RefSeq" id="WP_006967085.1">
    <property type="nucleotide sequence ID" value="NZ_APJX01000007.1"/>
</dbReference>